<name>A0ABS5FV47_9BRAD</name>
<keyword evidence="3" id="KW-1185">Reference proteome</keyword>
<accession>A0ABS5FV47</accession>
<sequence>MLTVDATSLVDLSKELTNLRVALPPPLPSLKAVRPPIPPIPIHLPVITTLMRGTTVIGHVITPFGAPVPTAANVVLASGTLWIEATLLGASFASAAGFAGIPFASASMTASGSVTFGGGEIVLDAAATLTFSLTPAITPATGPAGDPIGPDFLAAKLTPFTRATIAHAPAGATIVLSGVGAATLYGQSLSLTPAISPTVAEINFTTPHVAISCNCAQSTFTVAQSTSPEVVMAGKAPIIGTGVVFPILTATTPNALPAPDDAWGIVVVTGSGLSATIAPLTGPLGLGGASFALTPARLVGLVANGAGRAQESYLLWATPPQPSPVPPTQPPLARPPSQVTLDLGPGALVSFSAAPDQETSFAAGTLNALLDRPVDAGGQRIALHGPALFIRVHTATSITVDIGSVLTPTANTSLALIAENALIPVGTPNGFLLSGTLAQGRISGGLSIGFQAGVIVPTFPDPYAASYTAGAGRELLAGVAALVTWTATTPPVLSISPIRRSALAPSPAPPGNATVSLPPAATAGNAFRLLDVSSNADQWGVTIGVLGGAQFSFAGLQMQAPAADTAVFTVPGISWEPVVDATGVPNWLAAFSPDDGIPTTFLVAVTAPTPIVPVLALEQYQAGAGQLPTQAAFTLPFGITANLSEPTPASPGPSYVIPSVEFPDEGLTGARVLSITGPQGILPGTAITGFAATPPAYGAQVLGTALPSVASFWDQDFGPGGRGFMPVARIDLSGYGTTLFSDWHDPVPTDPGIIRALFNVLLGRTAHEIITAQTWILPWCIRLQRTITFDRSDAGEVVKHDTGWQAVGPGSFELLAPNGLLAGALKFVENVRNIQFSTSVVTVGAIQYTPCSFEADVEFDPAIHITADGRTNIHIAAGTAIQGYAQDTITSSDPTKLSPAPPTAADIFALMQQQGRVSGTTHCIASLGGTGPQQFTMNVSSFGAALAAGTPVKLQTALFGTPRLPKDGQWSVAKRPSAANTPQPVDSQTPVPLTRGTSAGTSVPTNAGTFAADSFRLLDPEDAQRVDTPNIFYSIMQGTGTSKTLYEHPLINDAGNGIGFNKLPGLADVGALLGVAGIFPDIGSALQIPSTDGLPLKGDGFTRTYTWGPGASPPTAAPPDRAVLDIAIVHLVLSYSKFKGTLTLDASATPTNWSLTLEDLAFIGNVDGFGTLLTITGGFQAGSTISPGFTNLNVIYGPSLDPVQEILTGLSSIAKSLGGDAELDVGFSGNTLTVQQGFTLPTIPLGFGEITDLGLDLGFSATIPSDLSFSVGIGSKQDPFQWVVSPLAGTGAIVLGVQGGGLDVFLEAGLGLGLSISVAVASGSASIVVSLSLDIGTTQIQIAAALTGNAQVDVLGGLASASLTLTAAITITLPAPLPPSEADLSAQVSVGIHISICWVINVSFDGSWGFSQTISV</sequence>
<feature type="region of interest" description="Disordered" evidence="1">
    <location>
        <begin position="965"/>
        <end position="1005"/>
    </location>
</feature>
<proteinExistence type="predicted"/>
<organism evidence="2 3">
    <name type="scientific">Bradyrhizobium jicamae</name>
    <dbReference type="NCBI Taxonomy" id="280332"/>
    <lineage>
        <taxon>Bacteria</taxon>
        <taxon>Pseudomonadati</taxon>
        <taxon>Pseudomonadota</taxon>
        <taxon>Alphaproteobacteria</taxon>
        <taxon>Hyphomicrobiales</taxon>
        <taxon>Nitrobacteraceae</taxon>
        <taxon>Bradyrhizobium</taxon>
    </lineage>
</organism>
<protein>
    <submittedName>
        <fullName evidence="2">Uncharacterized protein</fullName>
    </submittedName>
</protein>
<dbReference type="RefSeq" id="WP_212494965.1">
    <property type="nucleotide sequence ID" value="NZ_JAFCJH010000059.1"/>
</dbReference>
<gene>
    <name evidence="2" type="ORF">JQ615_35350</name>
</gene>
<feature type="compositionally biased region" description="Polar residues" evidence="1">
    <location>
        <begin position="978"/>
        <end position="1005"/>
    </location>
</feature>
<evidence type="ECO:0000313" key="2">
    <source>
        <dbReference type="EMBL" id="MBR0800652.1"/>
    </source>
</evidence>
<comment type="caution">
    <text evidence="2">The sequence shown here is derived from an EMBL/GenBank/DDBJ whole genome shotgun (WGS) entry which is preliminary data.</text>
</comment>
<reference evidence="3" key="1">
    <citation type="journal article" date="2021" name="ISME J.">
        <title>Evolutionary origin and ecological implication of a unique nif island in free-living Bradyrhizobium lineages.</title>
        <authorList>
            <person name="Tao J."/>
        </authorList>
    </citation>
    <scope>NUCLEOTIDE SEQUENCE [LARGE SCALE GENOMIC DNA]</scope>
    <source>
        <strain evidence="3">SZCCT0434</strain>
    </source>
</reference>
<evidence type="ECO:0000256" key="1">
    <source>
        <dbReference type="SAM" id="MobiDB-lite"/>
    </source>
</evidence>
<dbReference type="Proteomes" id="UP001315278">
    <property type="component" value="Unassembled WGS sequence"/>
</dbReference>
<dbReference type="EMBL" id="JAFCJH010000059">
    <property type="protein sequence ID" value="MBR0800652.1"/>
    <property type="molecule type" value="Genomic_DNA"/>
</dbReference>
<evidence type="ECO:0000313" key="3">
    <source>
        <dbReference type="Proteomes" id="UP001315278"/>
    </source>
</evidence>